<dbReference type="SUPFAM" id="SSF53244">
    <property type="entry name" value="MurD-like peptide ligases, peptide-binding domain"/>
    <property type="match status" value="1"/>
</dbReference>
<evidence type="ECO:0000256" key="3">
    <source>
        <dbReference type="ARBA" id="ARBA00013025"/>
    </source>
</evidence>
<proteinExistence type="inferred from homology"/>
<dbReference type="InterPro" id="IPR001645">
    <property type="entry name" value="Folylpolyglutamate_synth"/>
</dbReference>
<protein>
    <recommendedName>
        <fullName evidence="3">tetrahydrofolate synthase</fullName>
        <ecNumber evidence="3">6.3.2.17</ecNumber>
    </recommendedName>
    <alternativeName>
        <fullName evidence="9">Tetrahydrofolylpolyglutamate synthase</fullName>
    </alternativeName>
</protein>
<keyword evidence="8" id="KW-0460">Magnesium</keyword>
<comment type="similarity">
    <text evidence="2 11">Belongs to the folylpolyglutamate synthase family.</text>
</comment>
<dbReference type="InterPro" id="IPR013221">
    <property type="entry name" value="Mur_ligase_cen"/>
</dbReference>
<dbReference type="NCBIfam" id="TIGR01499">
    <property type="entry name" value="folC"/>
    <property type="match status" value="1"/>
</dbReference>
<dbReference type="OrthoDB" id="9809356at2"/>
<sequence length="457" mass="51338">MNEATETALGAFRTADEAVEWITGRMKFGIRPGLKRMELFMEKLGFPQRRLKFIHVAGTNGKGSTCAFLTRTLTACGYDVGTFTSPYIERYQNRIQYNGQDIDDESLLRLTNLLKPVFDEIAETEWGAPTMFEVSTTLALLYFAKVTFPDFVVWETGLGGRLDSTNIVTPIVSVITNVGHDHMEILGDTLTAVAEEKAGIIKSGVPIVSAVEQPEAIEVIRNVSAARKSTLYLMNEQFRYEAARSELDRQTLRFTGPFRTLDQVDITLNGGHQLKNAAVALMTLEVLRQYYAIVLDDEPFLEGMRTASWPGRLEMVKHSPRMLLDGAHNPEGAETLAEALRTVYRYGKLHMMIAMMPTKQHDGVMRELMPLVDSLIVTEPDFFKKAEAESLAELARETLRGLNRQVPVTVEPDWRKALKQLEEKTGEDDLAVVTGTLYLISDVRSWVLYGKDSDKGW</sequence>
<evidence type="ECO:0000256" key="8">
    <source>
        <dbReference type="ARBA" id="ARBA00022842"/>
    </source>
</evidence>
<gene>
    <name evidence="14" type="ORF">D7M11_16865</name>
</gene>
<keyword evidence="4 11" id="KW-0436">Ligase</keyword>
<keyword evidence="5" id="KW-0479">Metal-binding</keyword>
<evidence type="ECO:0000259" key="13">
    <source>
        <dbReference type="Pfam" id="PF08245"/>
    </source>
</evidence>
<comment type="cofactor">
    <cofactor evidence="1">
        <name>Mg(2+)</name>
        <dbReference type="ChEBI" id="CHEBI:18420"/>
    </cofactor>
</comment>
<name>A0A3B0CHS5_9BACL</name>
<evidence type="ECO:0000256" key="11">
    <source>
        <dbReference type="PIRNR" id="PIRNR001563"/>
    </source>
</evidence>
<dbReference type="SUPFAM" id="SSF53623">
    <property type="entry name" value="MurD-like peptide ligases, catalytic domain"/>
    <property type="match status" value="1"/>
</dbReference>
<evidence type="ECO:0000256" key="5">
    <source>
        <dbReference type="ARBA" id="ARBA00022723"/>
    </source>
</evidence>
<dbReference type="GO" id="GO:0008841">
    <property type="term" value="F:dihydrofolate synthase activity"/>
    <property type="evidence" value="ECO:0007669"/>
    <property type="project" value="TreeGrafter"/>
</dbReference>
<dbReference type="EMBL" id="RBAH01000011">
    <property type="protein sequence ID" value="RKN83899.1"/>
    <property type="molecule type" value="Genomic_DNA"/>
</dbReference>
<comment type="caution">
    <text evidence="14">The sequence shown here is derived from an EMBL/GenBank/DDBJ whole genome shotgun (WGS) entry which is preliminary data.</text>
</comment>
<evidence type="ECO:0000313" key="15">
    <source>
        <dbReference type="Proteomes" id="UP000282311"/>
    </source>
</evidence>
<dbReference type="Pfam" id="PF02875">
    <property type="entry name" value="Mur_ligase_C"/>
    <property type="match status" value="1"/>
</dbReference>
<dbReference type="Pfam" id="PF08245">
    <property type="entry name" value="Mur_ligase_M"/>
    <property type="match status" value="1"/>
</dbReference>
<evidence type="ECO:0000256" key="4">
    <source>
        <dbReference type="ARBA" id="ARBA00022598"/>
    </source>
</evidence>
<evidence type="ECO:0000256" key="7">
    <source>
        <dbReference type="ARBA" id="ARBA00022840"/>
    </source>
</evidence>
<dbReference type="GO" id="GO:0004326">
    <property type="term" value="F:tetrahydrofolylpolyglutamate synthase activity"/>
    <property type="evidence" value="ECO:0007669"/>
    <property type="project" value="UniProtKB-EC"/>
</dbReference>
<dbReference type="Proteomes" id="UP000282311">
    <property type="component" value="Unassembled WGS sequence"/>
</dbReference>
<dbReference type="InterPro" id="IPR036615">
    <property type="entry name" value="Mur_ligase_C_dom_sf"/>
</dbReference>
<keyword evidence="6 11" id="KW-0547">Nucleotide-binding</keyword>
<dbReference type="EC" id="6.3.2.17" evidence="3"/>
<dbReference type="AlphaFoldDB" id="A0A3B0CHS5"/>
<accession>A0A3B0CHS5</accession>
<comment type="catalytic activity">
    <reaction evidence="10">
        <text>(6S)-5,6,7,8-tetrahydrofolyl-(gamma-L-Glu)(n) + L-glutamate + ATP = (6S)-5,6,7,8-tetrahydrofolyl-(gamma-L-Glu)(n+1) + ADP + phosphate + H(+)</text>
        <dbReference type="Rhea" id="RHEA:10580"/>
        <dbReference type="Rhea" id="RHEA-COMP:14738"/>
        <dbReference type="Rhea" id="RHEA-COMP:14740"/>
        <dbReference type="ChEBI" id="CHEBI:15378"/>
        <dbReference type="ChEBI" id="CHEBI:29985"/>
        <dbReference type="ChEBI" id="CHEBI:30616"/>
        <dbReference type="ChEBI" id="CHEBI:43474"/>
        <dbReference type="ChEBI" id="CHEBI:141005"/>
        <dbReference type="ChEBI" id="CHEBI:456216"/>
        <dbReference type="EC" id="6.3.2.17"/>
    </reaction>
</comment>
<reference evidence="14 15" key="1">
    <citation type="journal article" date="2007" name="Int. J. Syst. Evol. Microbiol.">
        <title>Paenibacillus ginsengarvi sp. nov., isolated from soil from ginseng cultivation.</title>
        <authorList>
            <person name="Yoon M.H."/>
            <person name="Ten L.N."/>
            <person name="Im W.T."/>
        </authorList>
    </citation>
    <scope>NUCLEOTIDE SEQUENCE [LARGE SCALE GENOMIC DNA]</scope>
    <source>
        <strain evidence="14 15">KCTC 13059</strain>
    </source>
</reference>
<evidence type="ECO:0000256" key="2">
    <source>
        <dbReference type="ARBA" id="ARBA00008276"/>
    </source>
</evidence>
<dbReference type="FunFam" id="3.40.1190.10:FF:000011">
    <property type="entry name" value="Folylpolyglutamate synthase/dihydrofolate synthase"/>
    <property type="match status" value="1"/>
</dbReference>
<dbReference type="GO" id="GO:0005524">
    <property type="term" value="F:ATP binding"/>
    <property type="evidence" value="ECO:0007669"/>
    <property type="project" value="UniProtKB-KW"/>
</dbReference>
<evidence type="ECO:0000256" key="10">
    <source>
        <dbReference type="ARBA" id="ARBA00047493"/>
    </source>
</evidence>
<dbReference type="RefSeq" id="WP_120748443.1">
    <property type="nucleotide sequence ID" value="NZ_RBAH01000011.1"/>
</dbReference>
<organism evidence="14 15">
    <name type="scientific">Paenibacillus ginsengarvi</name>
    <dbReference type="NCBI Taxonomy" id="400777"/>
    <lineage>
        <taxon>Bacteria</taxon>
        <taxon>Bacillati</taxon>
        <taxon>Bacillota</taxon>
        <taxon>Bacilli</taxon>
        <taxon>Bacillales</taxon>
        <taxon>Paenibacillaceae</taxon>
        <taxon>Paenibacillus</taxon>
    </lineage>
</organism>
<dbReference type="Gene3D" id="3.40.1190.10">
    <property type="entry name" value="Mur-like, catalytic domain"/>
    <property type="match status" value="1"/>
</dbReference>
<feature type="domain" description="Mur ligase central" evidence="13">
    <location>
        <begin position="56"/>
        <end position="283"/>
    </location>
</feature>
<dbReference type="InterPro" id="IPR036565">
    <property type="entry name" value="Mur-like_cat_sf"/>
</dbReference>
<evidence type="ECO:0000256" key="1">
    <source>
        <dbReference type="ARBA" id="ARBA00001946"/>
    </source>
</evidence>
<dbReference type="PANTHER" id="PTHR11136">
    <property type="entry name" value="FOLYLPOLYGLUTAMATE SYNTHASE-RELATED"/>
    <property type="match status" value="1"/>
</dbReference>
<evidence type="ECO:0000313" key="14">
    <source>
        <dbReference type="EMBL" id="RKN83899.1"/>
    </source>
</evidence>
<evidence type="ECO:0000256" key="6">
    <source>
        <dbReference type="ARBA" id="ARBA00022741"/>
    </source>
</evidence>
<dbReference type="InterPro" id="IPR004101">
    <property type="entry name" value="Mur_ligase_C"/>
</dbReference>
<feature type="domain" description="Mur ligase C-terminal" evidence="12">
    <location>
        <begin position="311"/>
        <end position="436"/>
    </location>
</feature>
<evidence type="ECO:0000256" key="9">
    <source>
        <dbReference type="ARBA" id="ARBA00030592"/>
    </source>
</evidence>
<evidence type="ECO:0000259" key="12">
    <source>
        <dbReference type="Pfam" id="PF02875"/>
    </source>
</evidence>
<keyword evidence="15" id="KW-1185">Reference proteome</keyword>
<dbReference type="PANTHER" id="PTHR11136:SF0">
    <property type="entry name" value="DIHYDROFOLATE SYNTHETASE-RELATED"/>
    <property type="match status" value="1"/>
</dbReference>
<dbReference type="PIRSF" id="PIRSF001563">
    <property type="entry name" value="Folylpolyglu_synth"/>
    <property type="match status" value="1"/>
</dbReference>
<keyword evidence="7 11" id="KW-0067">ATP-binding</keyword>
<dbReference type="GO" id="GO:0005737">
    <property type="term" value="C:cytoplasm"/>
    <property type="evidence" value="ECO:0007669"/>
    <property type="project" value="TreeGrafter"/>
</dbReference>
<dbReference type="GO" id="GO:0046872">
    <property type="term" value="F:metal ion binding"/>
    <property type="evidence" value="ECO:0007669"/>
    <property type="project" value="UniProtKB-KW"/>
</dbReference>
<dbReference type="Gene3D" id="3.90.190.20">
    <property type="entry name" value="Mur ligase, C-terminal domain"/>
    <property type="match status" value="1"/>
</dbReference>